<feature type="domain" description="Cysteine protease StiP N-terminal" evidence="1">
    <location>
        <begin position="4"/>
        <end position="251"/>
    </location>
</feature>
<evidence type="ECO:0000313" key="3">
    <source>
        <dbReference type="EMBL" id="AND75447.1"/>
    </source>
</evidence>
<accession>A0A172Q0S8</accession>
<dbReference type="Proteomes" id="UP000225947">
    <property type="component" value="Segment"/>
</dbReference>
<protein>
    <submittedName>
        <fullName evidence="3">Phosphoribosyl transferase</fullName>
    </submittedName>
</protein>
<evidence type="ECO:0000259" key="1">
    <source>
        <dbReference type="Pfam" id="PF11202"/>
    </source>
</evidence>
<evidence type="ECO:0000313" key="4">
    <source>
        <dbReference type="Proteomes" id="UP000225947"/>
    </source>
</evidence>
<dbReference type="GO" id="GO:0016740">
    <property type="term" value="F:transferase activity"/>
    <property type="evidence" value="ECO:0007669"/>
    <property type="project" value="UniProtKB-KW"/>
</dbReference>
<keyword evidence="3" id="KW-0808">Transferase</keyword>
<proteinExistence type="predicted"/>
<gene>
    <name evidence="3" type="ORF">ME3_286</name>
</gene>
<sequence length="355" mass="40528">MTFSTFKPEDVTLLLNISTDHTFITKDEKEARIASGEHYSSFLLSEDAPSREQLSEFNRLMSSYSYRISLGKWINGLADAIFEQSKDKNNIVLASLIRAGLPLGVLIKRSLELRYKIKVHHYALSIIRDFGLDELAFNHIIEKHSAECDLFFVDGWTGKGTIFNQLRESWRQLGLPLGMKPFRLVVLNDINHISDIYATDTDEIIPFGILNSVISGLLSRSVISDKGKYHTCAIYQNLQEYDVTNYFLDQITEVLDKFDSIPAKVTSYLKQQCDRRTNFVIDHVTETYNVQDELKIKPTISECTRALLRRKPRLIICSGSSASVYHFMKSLADPLEVEIEIDSNISPYQAIAILR</sequence>
<keyword evidence="4" id="KW-1185">Reference proteome</keyword>
<dbReference type="InterPro" id="IPR011215">
    <property type="entry name" value="StiP_N"/>
</dbReference>
<dbReference type="Pfam" id="PF11202">
    <property type="entry name" value="StiP"/>
    <property type="match status" value="1"/>
</dbReference>
<dbReference type="Pfam" id="PF15608">
    <property type="entry name" value="PELOTA_1"/>
    <property type="match status" value="1"/>
</dbReference>
<dbReference type="InterPro" id="IPR028157">
    <property type="entry name" value="PELOTA_dom"/>
</dbReference>
<name>A0A172Q0S8_9CAUD</name>
<feature type="domain" description="PELOTA RNA-binding" evidence="2">
    <location>
        <begin position="279"/>
        <end position="355"/>
    </location>
</feature>
<reference evidence="4" key="1">
    <citation type="submission" date="2016-03" db="EMBL/GenBank/DDBJ databases">
        <title>Characterization of Acinetobacter baumannii phage vB_AbaM_ME3.</title>
        <authorList>
            <person name="Buttimer C.T.H."/>
            <person name="Elbreki M."/>
            <person name="Coffey A."/>
        </authorList>
    </citation>
    <scope>NUCLEOTIDE SEQUENCE [LARGE SCALE GENOMIC DNA]</scope>
</reference>
<organism evidence="3 4">
    <name type="scientific">Acinetobacter phage vB_AbaM_ME3</name>
    <dbReference type="NCBI Taxonomy" id="1837876"/>
    <lineage>
        <taxon>Viruses</taxon>
        <taxon>Duplodnaviria</taxon>
        <taxon>Heunggongvirae</taxon>
        <taxon>Uroviricota</taxon>
        <taxon>Caudoviricetes</taxon>
        <taxon>Metrivirus</taxon>
        <taxon>Metrivirus ME3</taxon>
    </lineage>
</organism>
<dbReference type="EMBL" id="KU935715">
    <property type="protein sequence ID" value="AND75447.1"/>
    <property type="molecule type" value="Genomic_DNA"/>
</dbReference>
<evidence type="ECO:0000259" key="2">
    <source>
        <dbReference type="Pfam" id="PF15608"/>
    </source>
</evidence>